<keyword evidence="1" id="KW-1133">Transmembrane helix</keyword>
<accession>A0ABS7ASZ4</accession>
<dbReference type="EMBL" id="JAHXPT010000017">
    <property type="protein sequence ID" value="MBW6411664.1"/>
    <property type="molecule type" value="Genomic_DNA"/>
</dbReference>
<dbReference type="Gene3D" id="2.50.20.10">
    <property type="entry name" value="Lipoprotein localisation LolA/LolB/LppX"/>
    <property type="match status" value="1"/>
</dbReference>
<keyword evidence="3" id="KW-1185">Reference proteome</keyword>
<protein>
    <submittedName>
        <fullName evidence="2">Uncharacterized protein</fullName>
    </submittedName>
</protein>
<reference evidence="2 3" key="1">
    <citation type="submission" date="2021-07" db="EMBL/GenBank/DDBJ databases">
        <title>Clostridium weizhouense sp. nov., an anaerobic bacterium isolated from activated sludge of Petroleum wastewater.</title>
        <authorList>
            <person name="Li Q."/>
        </authorList>
    </citation>
    <scope>NUCLEOTIDE SEQUENCE [LARGE SCALE GENOMIC DNA]</scope>
    <source>
        <strain evidence="2 3">YB-6</strain>
    </source>
</reference>
<gene>
    <name evidence="2" type="ORF">KYD98_16405</name>
</gene>
<proteinExistence type="predicted"/>
<evidence type="ECO:0000313" key="3">
    <source>
        <dbReference type="Proteomes" id="UP001519921"/>
    </source>
</evidence>
<comment type="caution">
    <text evidence="2">The sequence shown here is derived from an EMBL/GenBank/DDBJ whole genome shotgun (WGS) entry which is preliminary data.</text>
</comment>
<evidence type="ECO:0000313" key="2">
    <source>
        <dbReference type="EMBL" id="MBW6411664.1"/>
    </source>
</evidence>
<feature type="transmembrane region" description="Helical" evidence="1">
    <location>
        <begin position="12"/>
        <end position="30"/>
    </location>
</feature>
<organism evidence="2 3">
    <name type="scientific">Clostridium weizhouense</name>
    <dbReference type="NCBI Taxonomy" id="2859781"/>
    <lineage>
        <taxon>Bacteria</taxon>
        <taxon>Bacillati</taxon>
        <taxon>Bacillota</taxon>
        <taxon>Clostridia</taxon>
        <taxon>Eubacteriales</taxon>
        <taxon>Clostridiaceae</taxon>
        <taxon>Clostridium</taxon>
    </lineage>
</organism>
<sequence length="283" mass="33122">MIKIVKNKKLFFIALITLLVSIVIITKIYINTTDNKDNNIELPSYVDSIIINDDFFNSMSEKEVINYKILNSIDFFKNVTGKYTYTDKISKYNEVVKYCADIENKKSYVSIISDDGNTNEEIIYKDNIQRQFDNIKNLYTDFQGTEYVVNENIRKLKPKDRYNKKNGEFIDRRDGDFLVQDNITLFNQEIQSYLKNYDNWEIEGDIDYLNRKSILINGKLGFTGKSGENKFKIIVDKETGIILNLDFLDKDNNTLMSMETNEINIDKNIDPSIFEKSTDAYKN</sequence>
<keyword evidence="1" id="KW-0472">Membrane</keyword>
<name>A0ABS7ASZ4_9CLOT</name>
<keyword evidence="1" id="KW-0812">Transmembrane</keyword>
<dbReference type="Proteomes" id="UP001519921">
    <property type="component" value="Unassembled WGS sequence"/>
</dbReference>
<evidence type="ECO:0000256" key="1">
    <source>
        <dbReference type="SAM" id="Phobius"/>
    </source>
</evidence>
<dbReference type="RefSeq" id="WP_219781128.1">
    <property type="nucleotide sequence ID" value="NZ_JAHXPT010000017.1"/>
</dbReference>